<keyword evidence="1" id="KW-0472">Membrane</keyword>
<evidence type="ECO:0000256" key="1">
    <source>
        <dbReference type="SAM" id="Phobius"/>
    </source>
</evidence>
<keyword evidence="1" id="KW-1133">Transmembrane helix</keyword>
<comment type="caution">
    <text evidence="2">The sequence shown here is derived from an EMBL/GenBank/DDBJ whole genome shotgun (WGS) entry which is preliminary data.</text>
</comment>
<dbReference type="Proteomes" id="UP001407347">
    <property type="component" value="Unassembled WGS sequence"/>
</dbReference>
<evidence type="ECO:0000313" key="3">
    <source>
        <dbReference type="Proteomes" id="UP001407347"/>
    </source>
</evidence>
<accession>A0ABU9ZVD7</accession>
<feature type="transmembrane region" description="Helical" evidence="1">
    <location>
        <begin position="21"/>
        <end position="40"/>
    </location>
</feature>
<dbReference type="EMBL" id="JAQYXP010000002">
    <property type="protein sequence ID" value="MEN3234594.1"/>
    <property type="molecule type" value="Genomic_DNA"/>
</dbReference>
<protein>
    <submittedName>
        <fullName evidence="2">Uncharacterized protein</fullName>
    </submittedName>
</protein>
<sequence>MSDDRRTALARLARLSTLARPLARGCVALLVAVAVLWLAFHLR</sequence>
<keyword evidence="3" id="KW-1185">Reference proteome</keyword>
<keyword evidence="1" id="KW-0812">Transmembrane</keyword>
<gene>
    <name evidence="2" type="ORF">PUR29_13425</name>
</gene>
<dbReference type="RefSeq" id="WP_268926675.1">
    <property type="nucleotide sequence ID" value="NZ_JACWCT010000145.1"/>
</dbReference>
<proteinExistence type="predicted"/>
<name>A0ABU9ZVD7_9HYPH</name>
<evidence type="ECO:0000313" key="2">
    <source>
        <dbReference type="EMBL" id="MEN3234594.1"/>
    </source>
</evidence>
<organism evidence="2 3">
    <name type="scientific">Methylobacterium ajmalii</name>
    <dbReference type="NCBI Taxonomy" id="2738439"/>
    <lineage>
        <taxon>Bacteria</taxon>
        <taxon>Pseudomonadati</taxon>
        <taxon>Pseudomonadota</taxon>
        <taxon>Alphaproteobacteria</taxon>
        <taxon>Hyphomicrobiales</taxon>
        <taxon>Methylobacteriaceae</taxon>
        <taxon>Methylobacterium</taxon>
    </lineage>
</organism>
<reference evidence="2 3" key="1">
    <citation type="journal article" date="2023" name="PLoS ONE">
        <title>Complete genome assembly of Hawai'i environmental nontuberculous mycobacteria reveals unexpected co-isolation with methylobacteria.</title>
        <authorList>
            <person name="Hendrix J."/>
            <person name="Epperson L.E."/>
            <person name="Tong E.I."/>
            <person name="Chan Y.L."/>
            <person name="Hasan N.A."/>
            <person name="Dawrs S.N."/>
            <person name="Norton G.J."/>
            <person name="Virdi R."/>
            <person name="Crooks J.L."/>
            <person name="Chan E.D."/>
            <person name="Honda J.R."/>
            <person name="Strong M."/>
        </authorList>
    </citation>
    <scope>NUCLEOTIDE SEQUENCE [LARGE SCALE GENOMIC DNA]</scope>
    <source>
        <strain evidence="2 3">NJH_HI04-1</strain>
    </source>
</reference>